<evidence type="ECO:0000313" key="3">
    <source>
        <dbReference type="EMBL" id="MBB6430944.1"/>
    </source>
</evidence>
<comment type="similarity">
    <text evidence="1">Belongs to the HesA/MoeB/ThiF family.</text>
</comment>
<dbReference type="FunFam" id="3.40.50.720:FF:000080">
    <property type="entry name" value="Thiazole biosynthesis adenylyltransferase ThiF"/>
    <property type="match status" value="1"/>
</dbReference>
<dbReference type="EMBL" id="JACHGY010000001">
    <property type="protein sequence ID" value="MBB6430944.1"/>
    <property type="molecule type" value="Genomic_DNA"/>
</dbReference>
<reference evidence="3 4" key="1">
    <citation type="submission" date="2020-08" db="EMBL/GenBank/DDBJ databases">
        <title>Genomic Encyclopedia of Type Strains, Phase IV (KMG-IV): sequencing the most valuable type-strain genomes for metagenomic binning, comparative biology and taxonomic classification.</title>
        <authorList>
            <person name="Goeker M."/>
        </authorList>
    </citation>
    <scope>NUCLEOTIDE SEQUENCE [LARGE SCALE GENOMIC DNA]</scope>
    <source>
        <strain evidence="3 4">DSM 103725</strain>
    </source>
</reference>
<sequence length="372" mass="40204">MSSELDRYHRQMLLPGFGEEGQRKLLDSTALVVGCGALGTVIANMLARAGVGHLIIVDRDFIEMTNLQRQVLFDESDVANAIPKAEAAKNKIAQINSQVKVTAVVEDVNHTNMEKLACGDYNDGKPVDIIVDGVDNFETRYLANDCAVKRGIPYVYGGAVGTVGASYAVLPHTASGDSAWEKAGKATPCLRCIFEQAPPPGLNPTCDTAGVIGPAVSIISNYQVAETLKILTGNLDRVSPTMLNFDLWGNTFRQFKVARAYDVGDCQCCKHRNFEFLDGKFGSSTTTLCGRNAVQLTQKDDGANGSKLDFDEIAKRLESHGSVKANKFMLRADITDNGENYELTLFTDGRAIVKGTKEANVAKSVYAKYVGA</sequence>
<evidence type="ECO:0000256" key="1">
    <source>
        <dbReference type="ARBA" id="ARBA00009919"/>
    </source>
</evidence>
<dbReference type="SUPFAM" id="SSF69572">
    <property type="entry name" value="Activating enzymes of the ubiquitin-like proteins"/>
    <property type="match status" value="1"/>
</dbReference>
<keyword evidence="4" id="KW-1185">Reference proteome</keyword>
<accession>A0A7X0HAR1</accession>
<organism evidence="3 4">
    <name type="scientific">Algisphaera agarilytica</name>
    <dbReference type="NCBI Taxonomy" id="1385975"/>
    <lineage>
        <taxon>Bacteria</taxon>
        <taxon>Pseudomonadati</taxon>
        <taxon>Planctomycetota</taxon>
        <taxon>Phycisphaerae</taxon>
        <taxon>Phycisphaerales</taxon>
        <taxon>Phycisphaeraceae</taxon>
        <taxon>Algisphaera</taxon>
    </lineage>
</organism>
<dbReference type="InterPro" id="IPR045886">
    <property type="entry name" value="ThiF/MoeB/HesA"/>
</dbReference>
<proteinExistence type="inferred from homology"/>
<dbReference type="Proteomes" id="UP000541810">
    <property type="component" value="Unassembled WGS sequence"/>
</dbReference>
<dbReference type="Pfam" id="PF00899">
    <property type="entry name" value="ThiF"/>
    <property type="match status" value="1"/>
</dbReference>
<dbReference type="GO" id="GO:0005829">
    <property type="term" value="C:cytosol"/>
    <property type="evidence" value="ECO:0007669"/>
    <property type="project" value="TreeGrafter"/>
</dbReference>
<comment type="caution">
    <text evidence="3">The sequence shown here is derived from an EMBL/GenBank/DDBJ whole genome shotgun (WGS) entry which is preliminary data.</text>
</comment>
<gene>
    <name evidence="3" type="ORF">HNQ40_002750</name>
</gene>
<dbReference type="PANTHER" id="PTHR10953">
    <property type="entry name" value="UBIQUITIN-ACTIVATING ENZYME E1"/>
    <property type="match status" value="1"/>
</dbReference>
<keyword evidence="3" id="KW-0808">Transferase</keyword>
<dbReference type="InterPro" id="IPR035985">
    <property type="entry name" value="Ubiquitin-activating_enz"/>
</dbReference>
<evidence type="ECO:0000313" key="4">
    <source>
        <dbReference type="Proteomes" id="UP000541810"/>
    </source>
</evidence>
<protein>
    <submittedName>
        <fullName evidence="3">Adenylyltransferase/sulfurtransferase</fullName>
    </submittedName>
</protein>
<dbReference type="Gene3D" id="3.40.50.720">
    <property type="entry name" value="NAD(P)-binding Rossmann-like Domain"/>
    <property type="match status" value="1"/>
</dbReference>
<dbReference type="GO" id="GO:0008641">
    <property type="term" value="F:ubiquitin-like modifier activating enzyme activity"/>
    <property type="evidence" value="ECO:0007669"/>
    <property type="project" value="InterPro"/>
</dbReference>
<evidence type="ECO:0000259" key="2">
    <source>
        <dbReference type="Pfam" id="PF00899"/>
    </source>
</evidence>
<dbReference type="PANTHER" id="PTHR10953:SF102">
    <property type="entry name" value="ADENYLYLTRANSFERASE AND SULFURTRANSFERASE MOCS3"/>
    <property type="match status" value="1"/>
</dbReference>
<dbReference type="AlphaFoldDB" id="A0A7X0HAR1"/>
<dbReference type="GO" id="GO:0008146">
    <property type="term" value="F:sulfotransferase activity"/>
    <property type="evidence" value="ECO:0007669"/>
    <property type="project" value="TreeGrafter"/>
</dbReference>
<feature type="domain" description="THIF-type NAD/FAD binding fold" evidence="2">
    <location>
        <begin position="8"/>
        <end position="259"/>
    </location>
</feature>
<dbReference type="GO" id="GO:0016779">
    <property type="term" value="F:nucleotidyltransferase activity"/>
    <property type="evidence" value="ECO:0007669"/>
    <property type="project" value="UniProtKB-KW"/>
</dbReference>
<dbReference type="InterPro" id="IPR000594">
    <property type="entry name" value="ThiF_NAD_FAD-bd"/>
</dbReference>
<dbReference type="RefSeq" id="WP_221435536.1">
    <property type="nucleotide sequence ID" value="NZ_JACHGY010000001.1"/>
</dbReference>
<name>A0A7X0HAR1_9BACT</name>
<dbReference type="CDD" id="cd00757">
    <property type="entry name" value="ThiF_MoeB_HesA_family"/>
    <property type="match status" value="1"/>
</dbReference>
<dbReference type="GO" id="GO:0004792">
    <property type="term" value="F:thiosulfate-cyanide sulfurtransferase activity"/>
    <property type="evidence" value="ECO:0007669"/>
    <property type="project" value="TreeGrafter"/>
</dbReference>
<keyword evidence="3" id="KW-0548">Nucleotidyltransferase</keyword>